<accession>A0A0G1A0J1</accession>
<dbReference type="AlphaFoldDB" id="A0A0G1A0J1"/>
<organism evidence="1 2">
    <name type="scientific">Candidatus Magasanikbacteria bacterium GW2011_GWA2_42_32</name>
    <dbReference type="NCBI Taxonomy" id="1619039"/>
    <lineage>
        <taxon>Bacteria</taxon>
        <taxon>Candidatus Magasanikiibacteriota</taxon>
    </lineage>
</organism>
<reference evidence="1 2" key="1">
    <citation type="journal article" date="2015" name="Nature">
        <title>rRNA introns, odd ribosomes, and small enigmatic genomes across a large radiation of phyla.</title>
        <authorList>
            <person name="Brown C.T."/>
            <person name="Hug L.A."/>
            <person name="Thomas B.C."/>
            <person name="Sharon I."/>
            <person name="Castelle C.J."/>
            <person name="Singh A."/>
            <person name="Wilkins M.J."/>
            <person name="Williams K.H."/>
            <person name="Banfield J.F."/>
        </authorList>
    </citation>
    <scope>NUCLEOTIDE SEQUENCE [LARGE SCALE GENOMIC DNA]</scope>
</reference>
<evidence type="ECO:0000313" key="1">
    <source>
        <dbReference type="EMBL" id="KKS54447.1"/>
    </source>
</evidence>
<name>A0A0G1A0J1_9BACT</name>
<feature type="non-terminal residue" evidence="1">
    <location>
        <position position="1"/>
    </location>
</feature>
<gene>
    <name evidence="1" type="ORF">UV20_C0033G0007</name>
</gene>
<dbReference type="EMBL" id="LCDO01000033">
    <property type="protein sequence ID" value="KKS54447.1"/>
    <property type="molecule type" value="Genomic_DNA"/>
</dbReference>
<comment type="caution">
    <text evidence="1">The sequence shown here is derived from an EMBL/GenBank/DDBJ whole genome shotgun (WGS) entry which is preliminary data.</text>
</comment>
<dbReference type="Proteomes" id="UP000034837">
    <property type="component" value="Unassembled WGS sequence"/>
</dbReference>
<protein>
    <submittedName>
        <fullName evidence="1">Uncharacterized protein</fullName>
    </submittedName>
</protein>
<sequence length="27" mass="3006">VNVRGIFKEIKKTPVEVSTLQETECSA</sequence>
<proteinExistence type="predicted"/>
<evidence type="ECO:0000313" key="2">
    <source>
        <dbReference type="Proteomes" id="UP000034837"/>
    </source>
</evidence>